<evidence type="ECO:0000313" key="4">
    <source>
        <dbReference type="Proteomes" id="UP001593833"/>
    </source>
</evidence>
<evidence type="ECO:0000256" key="1">
    <source>
        <dbReference type="SAM" id="MobiDB-lite"/>
    </source>
</evidence>
<keyword evidence="2" id="KW-0732">Signal</keyword>
<organism evidence="3 4">
    <name type="scientific">Eiseniibacteriota bacterium</name>
    <dbReference type="NCBI Taxonomy" id="2212470"/>
    <lineage>
        <taxon>Bacteria</taxon>
        <taxon>Candidatus Eiseniibacteriota</taxon>
    </lineage>
</organism>
<evidence type="ECO:0008006" key="5">
    <source>
        <dbReference type="Google" id="ProtNLM"/>
    </source>
</evidence>
<feature type="chain" id="PRO_5045258416" description="Secreted protein" evidence="2">
    <location>
        <begin position="24"/>
        <end position="81"/>
    </location>
</feature>
<accession>A0ABV6YM74</accession>
<evidence type="ECO:0000256" key="2">
    <source>
        <dbReference type="SAM" id="SignalP"/>
    </source>
</evidence>
<dbReference type="Proteomes" id="UP001593833">
    <property type="component" value="Unassembled WGS sequence"/>
</dbReference>
<dbReference type="EMBL" id="JBHPKH010000163">
    <property type="protein sequence ID" value="MFC1573440.1"/>
    <property type="molecule type" value="Genomic_DNA"/>
</dbReference>
<proteinExistence type="predicted"/>
<gene>
    <name evidence="3" type="ORF">ACFL6M_07570</name>
</gene>
<evidence type="ECO:0000313" key="3">
    <source>
        <dbReference type="EMBL" id="MFC1573440.1"/>
    </source>
</evidence>
<feature type="signal peptide" evidence="2">
    <location>
        <begin position="1"/>
        <end position="23"/>
    </location>
</feature>
<feature type="compositionally biased region" description="Low complexity" evidence="1">
    <location>
        <begin position="61"/>
        <end position="70"/>
    </location>
</feature>
<name>A0ABV6YM74_UNCEI</name>
<comment type="caution">
    <text evidence="3">The sequence shown here is derived from an EMBL/GenBank/DDBJ whole genome shotgun (WGS) entry which is preliminary data.</text>
</comment>
<reference evidence="3 4" key="1">
    <citation type="submission" date="2024-09" db="EMBL/GenBank/DDBJ databases">
        <authorList>
            <person name="D'Angelo T."/>
        </authorList>
    </citation>
    <scope>NUCLEOTIDE SEQUENCE [LARGE SCALE GENOMIC DNA]</scope>
    <source>
        <strain evidence="3">SAG AM-320-E07</strain>
    </source>
</reference>
<protein>
    <recommendedName>
        <fullName evidence="5">Secreted protein</fullName>
    </recommendedName>
</protein>
<feature type="region of interest" description="Disordered" evidence="1">
    <location>
        <begin position="23"/>
        <end position="81"/>
    </location>
</feature>
<keyword evidence="4" id="KW-1185">Reference proteome</keyword>
<sequence length="81" mass="8406">MQLPRHCGLLVAALMILSLTGCSEKSNPVDVDDTPEPESTTVDFPGGGEIEFPPDALPDGATATAQTASAPPLPPRHRSGR</sequence>
<dbReference type="PROSITE" id="PS51257">
    <property type="entry name" value="PROKAR_LIPOPROTEIN"/>
    <property type="match status" value="1"/>
</dbReference>